<sequence length="71" mass="7829">MQTPHCNASSSITPSQMTGKELICMRLCPTAGDLPVRARKSSPVQGIYRSPPIYTQRSHVFETLFLNASYG</sequence>
<reference evidence="1" key="1">
    <citation type="journal article" date="2020" name="Phytopathology">
        <title>Genome sequence and comparative analysis of Colletotrichum gloeosporioides isolated from Liriodendron leaves.</title>
        <authorList>
            <person name="Fu F.F."/>
            <person name="Hao Z."/>
            <person name="Wang P."/>
            <person name="Lu Y."/>
            <person name="Xue L.J."/>
            <person name="Wei G."/>
            <person name="Tian Y."/>
            <person name="Baishi H."/>
            <person name="Xu H."/>
            <person name="Shi J."/>
            <person name="Cheng T."/>
            <person name="Wang G."/>
            <person name="Yi Y."/>
            <person name="Chen J."/>
        </authorList>
    </citation>
    <scope>NUCLEOTIDE SEQUENCE</scope>
    <source>
        <strain evidence="1">Lc1</strain>
    </source>
</reference>
<protein>
    <submittedName>
        <fullName evidence="1">Uncharacterized protein</fullName>
    </submittedName>
</protein>
<accession>A0A8H4FHV0</accession>
<dbReference type="EMBL" id="WVTB01000059">
    <property type="protein sequence ID" value="KAF3802802.1"/>
    <property type="molecule type" value="Genomic_DNA"/>
</dbReference>
<name>A0A8H4FHV0_COLGL</name>
<gene>
    <name evidence="1" type="ORF">GCG54_00000168</name>
</gene>
<evidence type="ECO:0000313" key="1">
    <source>
        <dbReference type="EMBL" id="KAF3802802.1"/>
    </source>
</evidence>
<comment type="caution">
    <text evidence="1">The sequence shown here is derived from an EMBL/GenBank/DDBJ whole genome shotgun (WGS) entry which is preliminary data.</text>
</comment>
<dbReference type="Proteomes" id="UP000613401">
    <property type="component" value="Unassembled WGS sequence"/>
</dbReference>
<evidence type="ECO:0000313" key="2">
    <source>
        <dbReference type="Proteomes" id="UP000613401"/>
    </source>
</evidence>
<dbReference type="AlphaFoldDB" id="A0A8H4FHV0"/>
<dbReference type="GeneID" id="69007341"/>
<organism evidence="1 2">
    <name type="scientific">Colletotrichum gloeosporioides</name>
    <name type="common">Anthracnose fungus</name>
    <name type="synonym">Glomerella cingulata</name>
    <dbReference type="NCBI Taxonomy" id="474922"/>
    <lineage>
        <taxon>Eukaryota</taxon>
        <taxon>Fungi</taxon>
        <taxon>Dikarya</taxon>
        <taxon>Ascomycota</taxon>
        <taxon>Pezizomycotina</taxon>
        <taxon>Sordariomycetes</taxon>
        <taxon>Hypocreomycetidae</taxon>
        <taxon>Glomerellales</taxon>
        <taxon>Glomerellaceae</taxon>
        <taxon>Colletotrichum</taxon>
        <taxon>Colletotrichum gloeosporioides species complex</taxon>
    </lineage>
</organism>
<dbReference type="RefSeq" id="XP_045261961.1">
    <property type="nucleotide sequence ID" value="XM_045400310.1"/>
</dbReference>
<reference evidence="1" key="2">
    <citation type="submission" date="2020-03" db="EMBL/GenBank/DDBJ databases">
        <authorList>
            <person name="Fu F.-F."/>
            <person name="Chen J."/>
        </authorList>
    </citation>
    <scope>NUCLEOTIDE SEQUENCE</scope>
    <source>
        <strain evidence="1">Lc1</strain>
    </source>
</reference>
<proteinExistence type="predicted"/>
<keyword evidence="2" id="KW-1185">Reference proteome</keyword>